<name>A0A2M7TKL9_UNCKA</name>
<accession>A0A2M7TKL9</accession>
<protein>
    <submittedName>
        <fullName evidence="1">Uncharacterized protein</fullName>
    </submittedName>
</protein>
<comment type="caution">
    <text evidence="1">The sequence shown here is derived from an EMBL/GenBank/DDBJ whole genome shotgun (WGS) entry which is preliminary data.</text>
</comment>
<proteinExistence type="predicted"/>
<sequence>MVFYAWAKAVFDLADAIGYGLNRGGTAAVAIERPSDGLNILRHAVWVPGISDEFLTETEQYVVGKINEVYMSKTLYSGTMPTEYGATGYMGALTSEWFTDEIGSFRFIAGFSGYTPEEDTLLAALFLELIRTALKLNHVAHTYKTLAEYRQACIELKKYYVWTYEDNRPDHLRTFAAFYDPDTGVLISMIEIQHWPDQEDADRYDEDHHIDLATLNATTDQVLARLVFRMSQLPGIIVHSDSWSGDENPTGPVAEIFIVCTNLADDGTETKVKLSIHLRTRDNTNWHPMAMPEVCPK</sequence>
<dbReference type="Proteomes" id="UP000228920">
    <property type="component" value="Unassembled WGS sequence"/>
</dbReference>
<reference evidence="2" key="1">
    <citation type="submission" date="2017-09" db="EMBL/GenBank/DDBJ databases">
        <title>Depth-based differentiation of microbial function through sediment-hosted aquifers and enrichment of novel symbionts in the deep terrestrial subsurface.</title>
        <authorList>
            <person name="Probst A.J."/>
            <person name="Ladd B."/>
            <person name="Jarett J.K."/>
            <person name="Geller-Mcgrath D.E."/>
            <person name="Sieber C.M.K."/>
            <person name="Emerson J.B."/>
            <person name="Anantharaman K."/>
            <person name="Thomas B.C."/>
            <person name="Malmstrom R."/>
            <person name="Stieglmeier M."/>
            <person name="Klingl A."/>
            <person name="Woyke T."/>
            <person name="Ryan C.M."/>
            <person name="Banfield J.F."/>
        </authorList>
    </citation>
    <scope>NUCLEOTIDE SEQUENCE [LARGE SCALE GENOMIC DNA]</scope>
</reference>
<gene>
    <name evidence="1" type="ORF">COY32_01675</name>
</gene>
<organism evidence="1 2">
    <name type="scientific">candidate division WWE3 bacterium CG_4_10_14_0_2_um_filter_41_14</name>
    <dbReference type="NCBI Taxonomy" id="1975072"/>
    <lineage>
        <taxon>Bacteria</taxon>
        <taxon>Katanobacteria</taxon>
    </lineage>
</organism>
<dbReference type="EMBL" id="PFNL01000047">
    <property type="protein sequence ID" value="PIZ47455.1"/>
    <property type="molecule type" value="Genomic_DNA"/>
</dbReference>
<evidence type="ECO:0000313" key="2">
    <source>
        <dbReference type="Proteomes" id="UP000228920"/>
    </source>
</evidence>
<dbReference type="AlphaFoldDB" id="A0A2M7TKL9"/>
<evidence type="ECO:0000313" key="1">
    <source>
        <dbReference type="EMBL" id="PIZ47455.1"/>
    </source>
</evidence>